<sequence>MMSLGFARPFALVGLLALAGCGEAKKEAAAPQAPEVGVLVLKTREAPVSTVLPGRVNAYQVSEVRPQVTGILQKRNFVEGSEVKAGDLLYEIDPVQYQAALESAEAAVLKAQANLVSVRLKAERKTQLLKTNAASQQDVDDAVATFKQGEADLKAAEANRDTAAIALDRTKVTASISGRIGKSSITPGALVTASQASALTTIQQLNPIYVDLDQSTSEMERLRSQLQSGRLKQPDGHVQIELLLENGKTYDQKGKYSFTDSSVNENTGSVSTRAIFANPSRALLPGMYVRARVVAGVDLTAIMIPQRAVSRNPLGQATAMFVDKDGKVEQRIIEVAQAIGNNWLVERGVASGDRVIIDGLQKVKPGANAKTVEVTVDPATGLTLNPGKQADAGADAASAARKE</sequence>
<comment type="subcellular location">
    <subcellularLocation>
        <location evidence="1">Cell envelope</location>
    </subcellularLocation>
</comment>
<evidence type="ECO:0000259" key="5">
    <source>
        <dbReference type="Pfam" id="PF25876"/>
    </source>
</evidence>
<reference evidence="9 10" key="1">
    <citation type="submission" date="2016-03" db="EMBL/GenBank/DDBJ databases">
        <title>Microsymbionts genomes from the relict species Vavilovia formosa (Stev.) Fed.</title>
        <authorList>
            <person name="Kopat V."/>
            <person name="Chirak E."/>
            <person name="Kimeklis A."/>
            <person name="Andronov E."/>
        </authorList>
    </citation>
    <scope>NUCLEOTIDE SEQUENCE [LARGE SCALE GENOMIC DNA]</scope>
    <source>
        <strain evidence="9 10">Vaf07</strain>
    </source>
</reference>
<dbReference type="InterPro" id="IPR058626">
    <property type="entry name" value="MdtA-like_b-barrel"/>
</dbReference>
<dbReference type="SUPFAM" id="SSF111369">
    <property type="entry name" value="HlyD-like secretion proteins"/>
    <property type="match status" value="1"/>
</dbReference>
<dbReference type="FunFam" id="2.40.420.20:FF:000001">
    <property type="entry name" value="Efflux RND transporter periplasmic adaptor subunit"/>
    <property type="match status" value="1"/>
</dbReference>
<dbReference type="InterPro" id="IPR058627">
    <property type="entry name" value="MdtA-like_C"/>
</dbReference>
<comment type="similarity">
    <text evidence="2">Belongs to the membrane fusion protein (MFP) (TC 8.A.1) family.</text>
</comment>
<comment type="caution">
    <text evidence="9">The sequence shown here is derived from an EMBL/GenBank/DDBJ whole genome shotgun (WGS) entry which is preliminary data.</text>
</comment>
<evidence type="ECO:0000259" key="7">
    <source>
        <dbReference type="Pfam" id="PF25944"/>
    </source>
</evidence>
<organism evidence="9 10">
    <name type="scientific">Tardiphaga robiniae</name>
    <dbReference type="NCBI Taxonomy" id="943830"/>
    <lineage>
        <taxon>Bacteria</taxon>
        <taxon>Pseudomonadati</taxon>
        <taxon>Pseudomonadota</taxon>
        <taxon>Alphaproteobacteria</taxon>
        <taxon>Hyphomicrobiales</taxon>
        <taxon>Nitrobacteraceae</taxon>
        <taxon>Tardiphaga</taxon>
    </lineage>
</organism>
<dbReference type="AlphaFoldDB" id="A0A161SQJ9"/>
<dbReference type="EMBL" id="LVYV01000012">
    <property type="protein sequence ID" value="KZD23262.1"/>
    <property type="molecule type" value="Genomic_DNA"/>
</dbReference>
<dbReference type="Pfam" id="PF25944">
    <property type="entry name" value="Beta-barrel_RND"/>
    <property type="match status" value="1"/>
</dbReference>
<keyword evidence="10" id="KW-1185">Reference proteome</keyword>
<evidence type="ECO:0000256" key="3">
    <source>
        <dbReference type="SAM" id="MobiDB-lite"/>
    </source>
</evidence>
<dbReference type="STRING" id="943830.A4A58_07745"/>
<dbReference type="PANTHER" id="PTHR30158">
    <property type="entry name" value="ACRA/E-RELATED COMPONENT OF DRUG EFFLUX TRANSPORTER"/>
    <property type="match status" value="1"/>
</dbReference>
<dbReference type="GO" id="GO:0005886">
    <property type="term" value="C:plasma membrane"/>
    <property type="evidence" value="ECO:0007669"/>
    <property type="project" value="UniProtKB-SubCell"/>
</dbReference>
<dbReference type="NCBIfam" id="TIGR01730">
    <property type="entry name" value="RND_mfp"/>
    <property type="match status" value="1"/>
</dbReference>
<feature type="compositionally biased region" description="Low complexity" evidence="3">
    <location>
        <begin position="390"/>
        <end position="403"/>
    </location>
</feature>
<dbReference type="Pfam" id="PF25917">
    <property type="entry name" value="BSH_RND"/>
    <property type="match status" value="1"/>
</dbReference>
<dbReference type="Gene3D" id="2.40.420.20">
    <property type="match status" value="1"/>
</dbReference>
<feature type="domain" description="Multidrug resistance protein MdtA-like C-terminal permuted SH3" evidence="8">
    <location>
        <begin position="301"/>
        <end position="362"/>
    </location>
</feature>
<proteinExistence type="inferred from homology"/>
<dbReference type="PANTHER" id="PTHR30158:SF3">
    <property type="entry name" value="MULTIDRUG EFFLUX PUMP SUBUNIT ACRA-RELATED"/>
    <property type="match status" value="1"/>
</dbReference>
<evidence type="ECO:0000256" key="4">
    <source>
        <dbReference type="SAM" id="SignalP"/>
    </source>
</evidence>
<dbReference type="Gene3D" id="2.40.50.100">
    <property type="match status" value="1"/>
</dbReference>
<evidence type="ECO:0000313" key="9">
    <source>
        <dbReference type="EMBL" id="KZD23262.1"/>
    </source>
</evidence>
<feature type="chain" id="PRO_5007826620" evidence="4">
    <location>
        <begin position="20"/>
        <end position="403"/>
    </location>
</feature>
<dbReference type="RefSeq" id="WP_068733479.1">
    <property type="nucleotide sequence ID" value="NZ_LVYV01000012.1"/>
</dbReference>
<accession>A0A161SQJ9</accession>
<dbReference type="Pfam" id="PF25967">
    <property type="entry name" value="RND-MFP_C"/>
    <property type="match status" value="1"/>
</dbReference>
<name>A0A161SQJ9_9BRAD</name>
<protein>
    <submittedName>
        <fullName evidence="9">Efflux transporter periplasmic adaptor subunit</fullName>
    </submittedName>
</protein>
<dbReference type="GO" id="GO:0046677">
    <property type="term" value="P:response to antibiotic"/>
    <property type="evidence" value="ECO:0007669"/>
    <property type="project" value="TreeGrafter"/>
</dbReference>
<feature type="domain" description="Multidrug resistance protein MdtA-like barrel-sandwich hybrid" evidence="6">
    <location>
        <begin position="62"/>
        <end position="203"/>
    </location>
</feature>
<feature type="domain" description="Multidrug resistance protein MdtA-like alpha-helical hairpin" evidence="5">
    <location>
        <begin position="101"/>
        <end position="169"/>
    </location>
</feature>
<evidence type="ECO:0000259" key="8">
    <source>
        <dbReference type="Pfam" id="PF25967"/>
    </source>
</evidence>
<dbReference type="Gene3D" id="1.10.287.470">
    <property type="entry name" value="Helix hairpin bin"/>
    <property type="match status" value="1"/>
</dbReference>
<feature type="domain" description="Multidrug resistance protein MdtA-like beta-barrel" evidence="7">
    <location>
        <begin position="207"/>
        <end position="295"/>
    </location>
</feature>
<evidence type="ECO:0000259" key="6">
    <source>
        <dbReference type="Pfam" id="PF25917"/>
    </source>
</evidence>
<dbReference type="InterPro" id="IPR006143">
    <property type="entry name" value="RND_pump_MFP"/>
</dbReference>
<evidence type="ECO:0000256" key="1">
    <source>
        <dbReference type="ARBA" id="ARBA00004196"/>
    </source>
</evidence>
<feature type="region of interest" description="Disordered" evidence="3">
    <location>
        <begin position="381"/>
        <end position="403"/>
    </location>
</feature>
<dbReference type="InterPro" id="IPR058624">
    <property type="entry name" value="MdtA-like_HH"/>
</dbReference>
<dbReference type="Proteomes" id="UP000076574">
    <property type="component" value="Unassembled WGS sequence"/>
</dbReference>
<dbReference type="Gene3D" id="2.40.30.170">
    <property type="match status" value="1"/>
</dbReference>
<evidence type="ECO:0000313" key="10">
    <source>
        <dbReference type="Proteomes" id="UP000076574"/>
    </source>
</evidence>
<gene>
    <name evidence="9" type="ORF">A4A58_07745</name>
</gene>
<feature type="signal peptide" evidence="4">
    <location>
        <begin position="1"/>
        <end position="19"/>
    </location>
</feature>
<dbReference type="Pfam" id="PF25876">
    <property type="entry name" value="HH_MFP_RND"/>
    <property type="match status" value="1"/>
</dbReference>
<dbReference type="InterPro" id="IPR058625">
    <property type="entry name" value="MdtA-like_BSH"/>
</dbReference>
<dbReference type="GO" id="GO:0022857">
    <property type="term" value="F:transmembrane transporter activity"/>
    <property type="evidence" value="ECO:0007669"/>
    <property type="project" value="InterPro"/>
</dbReference>
<evidence type="ECO:0000256" key="2">
    <source>
        <dbReference type="ARBA" id="ARBA00009477"/>
    </source>
</evidence>
<keyword evidence="4" id="KW-0732">Signal</keyword>